<evidence type="ECO:0000313" key="4">
    <source>
        <dbReference type="EMBL" id="SDH73173.1"/>
    </source>
</evidence>
<dbReference type="RefSeq" id="WP_091261361.1">
    <property type="nucleotide sequence ID" value="NZ_FNDE01000048.1"/>
</dbReference>
<dbReference type="InterPro" id="IPR024455">
    <property type="entry name" value="Phage_capsid"/>
</dbReference>
<dbReference type="Pfam" id="PF05065">
    <property type="entry name" value="Phage_capsid"/>
    <property type="match status" value="1"/>
</dbReference>
<dbReference type="OrthoDB" id="9786516at2"/>
<dbReference type="InterPro" id="IPR054612">
    <property type="entry name" value="Phage_capsid-like_C"/>
</dbReference>
<accession>A0A1G8ETF1</accession>
<dbReference type="NCBIfam" id="TIGR01554">
    <property type="entry name" value="major_cap_HK97"/>
    <property type="match status" value="1"/>
</dbReference>
<dbReference type="SUPFAM" id="SSF56563">
    <property type="entry name" value="Major capsid protein gp5"/>
    <property type="match status" value="1"/>
</dbReference>
<sequence>MKKIRDMRQKRASLIQEARQLIDGAEQENRSMTAEEEEQYDRIMQEVDQLKKDIDREERQLELERELEQREKEPERNPPGAIPGVDTENRDDPRATQEYRDVFMRYVMGGREAVSSDELRSLMAGNDTKGGYIVAPKQFVNELLKKVDDSVVVRQLARIIQLKSAKSLGVPTLEEDMNDAEWTSELRVGNEGSIGFGQRELTPHPLAKWVKISNKLLSTSAINVEDLINARLAYKFAVTMEKAYMTGDGDKKPLGLFTASRDGIDTDRDVSGGNTATAIKADSLIEAKYSLKPQYQPRAKWIFHRDIIKEIRKLKDNNGQYIWQAGITNGAPDRILEIPYLMSEYAPNEIAGGKYIGILGDFQFYWIADALDFQMQRLLELFATSNQTGFIGRMESDGMPVMPEAFVRLKMG</sequence>
<protein>
    <submittedName>
        <fullName evidence="4">Phage major capsid protein, HK97 family</fullName>
    </submittedName>
</protein>
<proteinExistence type="predicted"/>
<dbReference type="AlphaFoldDB" id="A0A1G8ETF1"/>
<feature type="region of interest" description="Disordered" evidence="2">
    <location>
        <begin position="54"/>
        <end position="94"/>
    </location>
</feature>
<evidence type="ECO:0000259" key="3">
    <source>
        <dbReference type="Pfam" id="PF05065"/>
    </source>
</evidence>
<dbReference type="Gene3D" id="3.30.2400.10">
    <property type="entry name" value="Major capsid protein gp5"/>
    <property type="match status" value="1"/>
</dbReference>
<reference evidence="4 5" key="1">
    <citation type="submission" date="2016-10" db="EMBL/GenBank/DDBJ databases">
        <authorList>
            <person name="de Groot N.N."/>
        </authorList>
    </citation>
    <scope>NUCLEOTIDE SEQUENCE [LARGE SCALE GENOMIC DNA]</scope>
    <source>
        <strain evidence="4 5">L 420-91</strain>
    </source>
</reference>
<feature type="compositionally biased region" description="Basic and acidic residues" evidence="2">
    <location>
        <begin position="54"/>
        <end position="76"/>
    </location>
</feature>
<feature type="domain" description="Phage capsid-like C-terminal" evidence="3">
    <location>
        <begin position="133"/>
        <end position="410"/>
    </location>
</feature>
<organism evidence="4 5">
    <name type="scientific">Aneurinibacillus thermoaerophilus</name>
    <dbReference type="NCBI Taxonomy" id="143495"/>
    <lineage>
        <taxon>Bacteria</taxon>
        <taxon>Bacillati</taxon>
        <taxon>Bacillota</taxon>
        <taxon>Bacilli</taxon>
        <taxon>Bacillales</taxon>
        <taxon>Paenibacillaceae</taxon>
        <taxon>Aneurinibacillus group</taxon>
        <taxon>Aneurinibacillus</taxon>
    </lineage>
</organism>
<evidence type="ECO:0000256" key="2">
    <source>
        <dbReference type="SAM" id="MobiDB-lite"/>
    </source>
</evidence>
<evidence type="ECO:0000313" key="5">
    <source>
        <dbReference type="Proteomes" id="UP000198956"/>
    </source>
</evidence>
<evidence type="ECO:0000256" key="1">
    <source>
        <dbReference type="ARBA" id="ARBA00004328"/>
    </source>
</evidence>
<dbReference type="EMBL" id="FNDE01000048">
    <property type="protein sequence ID" value="SDH73173.1"/>
    <property type="molecule type" value="Genomic_DNA"/>
</dbReference>
<gene>
    <name evidence="4" type="ORF">SAMN04489735_104820</name>
</gene>
<name>A0A1G8ETF1_ANETH</name>
<feature type="region of interest" description="Disordered" evidence="2">
    <location>
        <begin position="20"/>
        <end position="42"/>
    </location>
</feature>
<dbReference type="Proteomes" id="UP000198956">
    <property type="component" value="Unassembled WGS sequence"/>
</dbReference>
<comment type="subcellular location">
    <subcellularLocation>
        <location evidence="1">Virion</location>
    </subcellularLocation>
</comment>